<dbReference type="Proteomes" id="UP001476950">
    <property type="component" value="Unassembled WGS sequence"/>
</dbReference>
<proteinExistence type="predicted"/>
<keyword evidence="2" id="KW-1185">Reference proteome</keyword>
<dbReference type="RefSeq" id="WP_190446162.1">
    <property type="nucleotide sequence ID" value="NZ_JAMPLM010000062.1"/>
</dbReference>
<name>A0ABV0KSX9_9CYAN</name>
<dbReference type="EMBL" id="JAMPLM010000062">
    <property type="protein sequence ID" value="MEP1062343.1"/>
    <property type="molecule type" value="Genomic_DNA"/>
</dbReference>
<comment type="caution">
    <text evidence="1">The sequence shown here is derived from an EMBL/GenBank/DDBJ whole genome shotgun (WGS) entry which is preliminary data.</text>
</comment>
<sequence>MTKPLNYYVDNTPPIDRLQETFGSQLEVFSLTEKLHLMGILAIHQQVISDENYDLENEEYLMVDAYADHTFADENGKITGACELLDGATNRDLRGLILALANQIHSYR</sequence>
<protein>
    <submittedName>
        <fullName evidence="1">Uncharacterized protein</fullName>
    </submittedName>
</protein>
<reference evidence="1 2" key="1">
    <citation type="submission" date="2022-04" db="EMBL/GenBank/DDBJ databases">
        <title>Positive selection, recombination, and allopatry shape intraspecific diversity of widespread and dominant cyanobacteria.</title>
        <authorList>
            <person name="Wei J."/>
            <person name="Shu W."/>
            <person name="Hu C."/>
        </authorList>
    </citation>
    <scope>NUCLEOTIDE SEQUENCE [LARGE SCALE GENOMIC DNA]</scope>
    <source>
        <strain evidence="1 2">AS-A4</strain>
    </source>
</reference>
<accession>A0ABV0KSX9</accession>
<evidence type="ECO:0000313" key="2">
    <source>
        <dbReference type="Proteomes" id="UP001476950"/>
    </source>
</evidence>
<organism evidence="1 2">
    <name type="scientific">Stenomitos frigidus AS-A4</name>
    <dbReference type="NCBI Taxonomy" id="2933935"/>
    <lineage>
        <taxon>Bacteria</taxon>
        <taxon>Bacillati</taxon>
        <taxon>Cyanobacteriota</taxon>
        <taxon>Cyanophyceae</taxon>
        <taxon>Leptolyngbyales</taxon>
        <taxon>Leptolyngbyaceae</taxon>
        <taxon>Stenomitos</taxon>
    </lineage>
</organism>
<evidence type="ECO:0000313" key="1">
    <source>
        <dbReference type="EMBL" id="MEP1062343.1"/>
    </source>
</evidence>
<gene>
    <name evidence="1" type="ORF">NDI38_28625</name>
</gene>